<name>A0A1F7Y2P9_9BACT</name>
<evidence type="ECO:0000313" key="2">
    <source>
        <dbReference type="EMBL" id="OGM21542.1"/>
    </source>
</evidence>
<keyword evidence="1" id="KW-0812">Transmembrane</keyword>
<protein>
    <recommendedName>
        <fullName evidence="4">Lipocalin-like domain-containing protein</fullName>
    </recommendedName>
</protein>
<keyword evidence="1" id="KW-1133">Transmembrane helix</keyword>
<comment type="caution">
    <text evidence="2">The sequence shown here is derived from an EMBL/GenBank/DDBJ whole genome shotgun (WGS) entry which is preliminary data.</text>
</comment>
<evidence type="ECO:0000313" key="3">
    <source>
        <dbReference type="Proteomes" id="UP000178419"/>
    </source>
</evidence>
<accession>A0A1F7Y2P9</accession>
<dbReference type="AlphaFoldDB" id="A0A1F7Y2P9"/>
<dbReference type="Proteomes" id="UP000178419">
    <property type="component" value="Unassembled WGS sequence"/>
</dbReference>
<gene>
    <name evidence="2" type="ORF">A2714_00290</name>
</gene>
<proteinExistence type="predicted"/>
<evidence type="ECO:0008006" key="4">
    <source>
        <dbReference type="Google" id="ProtNLM"/>
    </source>
</evidence>
<dbReference type="EMBL" id="MGGE01000014">
    <property type="protein sequence ID" value="OGM21542.1"/>
    <property type="molecule type" value="Genomic_DNA"/>
</dbReference>
<feature type="transmembrane region" description="Helical" evidence="1">
    <location>
        <begin position="12"/>
        <end position="35"/>
    </location>
</feature>
<reference evidence="2 3" key="1">
    <citation type="journal article" date="2016" name="Nat. Commun.">
        <title>Thousands of microbial genomes shed light on interconnected biogeochemical processes in an aquifer system.</title>
        <authorList>
            <person name="Anantharaman K."/>
            <person name="Brown C.T."/>
            <person name="Hug L.A."/>
            <person name="Sharon I."/>
            <person name="Castelle C.J."/>
            <person name="Probst A.J."/>
            <person name="Thomas B.C."/>
            <person name="Singh A."/>
            <person name="Wilkins M.J."/>
            <person name="Karaoz U."/>
            <person name="Brodie E.L."/>
            <person name="Williams K.H."/>
            <person name="Hubbard S.S."/>
            <person name="Banfield J.F."/>
        </authorList>
    </citation>
    <scope>NUCLEOTIDE SEQUENCE [LARGE SCALE GENOMIC DNA]</scope>
</reference>
<keyword evidence="1" id="KW-0472">Membrane</keyword>
<sequence>MPRIKKASQLGIIHIILILIIPLILIGALVAYLILSKQEVSTSNLIGKIIKPKPPTLDQLQGIWKAEKKFTFDENTQKFKESEFSGSEKDILIEFNGNDFCIGKSASENAQDLKCEGQVAFTLEAENLTLYEPENQTVVWKVHLNIQGKLELEPEMPSGQENIKIILVKAGEPRKVDPQDVANKDKLQGLWVVSQYFVFENGQFREDQIPSQYTKSYLEFKNGKICPGGELDEVGNPKPCSSYYFYEIKGDTITEKTQDIVLRWQLNDKELEITTEPTQSDPVRKRLILTRLK</sequence>
<organism evidence="2 3">
    <name type="scientific">Candidatus Woesebacteria bacterium RIFCSPHIGHO2_01_FULL_38_9</name>
    <dbReference type="NCBI Taxonomy" id="1802492"/>
    <lineage>
        <taxon>Bacteria</taxon>
        <taxon>Candidatus Woeseibacteriota</taxon>
    </lineage>
</organism>
<evidence type="ECO:0000256" key="1">
    <source>
        <dbReference type="SAM" id="Phobius"/>
    </source>
</evidence>